<evidence type="ECO:0000313" key="12">
    <source>
        <dbReference type="Proteomes" id="UP001595741"/>
    </source>
</evidence>
<dbReference type="Proteomes" id="UP001595741">
    <property type="component" value="Unassembled WGS sequence"/>
</dbReference>
<dbReference type="InterPro" id="IPR050709">
    <property type="entry name" value="Biotin_Carboxyl_Carrier/Decarb"/>
</dbReference>
<dbReference type="PROSITE" id="PS50968">
    <property type="entry name" value="BIOTINYL_LIPOYL"/>
    <property type="match status" value="1"/>
</dbReference>
<dbReference type="PANTHER" id="PTHR45266:SF3">
    <property type="entry name" value="OXALOACETATE DECARBOXYLASE ALPHA CHAIN"/>
    <property type="match status" value="1"/>
</dbReference>
<feature type="domain" description="Lipoyl-binding" evidence="10">
    <location>
        <begin position="57"/>
        <end position="146"/>
    </location>
</feature>
<accession>A0ABV7RDJ9</accession>
<comment type="pathway">
    <text evidence="2 9">Lipid metabolism; fatty acid biosynthesis.</text>
</comment>
<keyword evidence="11" id="KW-0436">Ligase</keyword>
<dbReference type="NCBIfam" id="TIGR00531">
    <property type="entry name" value="BCCP"/>
    <property type="match status" value="1"/>
</dbReference>
<keyword evidence="12" id="KW-1185">Reference proteome</keyword>
<dbReference type="Pfam" id="PF00364">
    <property type="entry name" value="Biotin_lipoyl"/>
    <property type="match status" value="1"/>
</dbReference>
<evidence type="ECO:0000256" key="5">
    <source>
        <dbReference type="ARBA" id="ARBA00022832"/>
    </source>
</evidence>
<dbReference type="GO" id="GO:0003989">
    <property type="term" value="F:acetyl-CoA carboxylase activity"/>
    <property type="evidence" value="ECO:0007669"/>
    <property type="project" value="UniProtKB-EC"/>
</dbReference>
<evidence type="ECO:0000256" key="3">
    <source>
        <dbReference type="ARBA" id="ARBA00017562"/>
    </source>
</evidence>
<protein>
    <recommendedName>
        <fullName evidence="3 9">Biotin carboxyl carrier protein of acetyl-CoA carboxylase</fullName>
    </recommendedName>
</protein>
<dbReference type="InterPro" id="IPR001882">
    <property type="entry name" value="Biotin_BS"/>
</dbReference>
<name>A0ABV7RDJ9_9NEIS</name>
<dbReference type="Gene3D" id="2.40.50.100">
    <property type="match status" value="1"/>
</dbReference>
<evidence type="ECO:0000313" key="11">
    <source>
        <dbReference type="EMBL" id="MFC3532140.1"/>
    </source>
</evidence>
<gene>
    <name evidence="11" type="primary">accB</name>
    <name evidence="11" type="ORF">ACFOLG_08060</name>
</gene>
<dbReference type="PANTHER" id="PTHR45266">
    <property type="entry name" value="OXALOACETATE DECARBOXYLASE ALPHA CHAIN"/>
    <property type="match status" value="1"/>
</dbReference>
<dbReference type="PROSITE" id="PS00188">
    <property type="entry name" value="BIOTIN"/>
    <property type="match status" value="1"/>
</dbReference>
<dbReference type="RefSeq" id="WP_386090543.1">
    <property type="nucleotide sequence ID" value="NZ_JBHRXN010000020.1"/>
</dbReference>
<keyword evidence="5 9" id="KW-0276">Fatty acid metabolism</keyword>
<dbReference type="CDD" id="cd06850">
    <property type="entry name" value="biotinyl_domain"/>
    <property type="match status" value="1"/>
</dbReference>
<dbReference type="SUPFAM" id="SSF51230">
    <property type="entry name" value="Single hybrid motif"/>
    <property type="match status" value="1"/>
</dbReference>
<dbReference type="EMBL" id="JBHRXN010000020">
    <property type="protein sequence ID" value="MFC3532140.1"/>
    <property type="molecule type" value="Genomic_DNA"/>
</dbReference>
<proteinExistence type="predicted"/>
<dbReference type="InterPro" id="IPR001249">
    <property type="entry name" value="AcCoA_biotinCC"/>
</dbReference>
<evidence type="ECO:0000259" key="10">
    <source>
        <dbReference type="PROSITE" id="PS50968"/>
    </source>
</evidence>
<evidence type="ECO:0000256" key="7">
    <source>
        <dbReference type="ARBA" id="ARBA00023160"/>
    </source>
</evidence>
<dbReference type="InterPro" id="IPR000089">
    <property type="entry name" value="Biotin_lipoyl"/>
</dbReference>
<reference evidence="12" key="1">
    <citation type="journal article" date="2019" name="Int. J. Syst. Evol. Microbiol.">
        <title>The Global Catalogue of Microorganisms (GCM) 10K type strain sequencing project: providing services to taxonomists for standard genome sequencing and annotation.</title>
        <authorList>
            <consortium name="The Broad Institute Genomics Platform"/>
            <consortium name="The Broad Institute Genome Sequencing Center for Infectious Disease"/>
            <person name="Wu L."/>
            <person name="Ma J."/>
        </authorList>
    </citation>
    <scope>NUCLEOTIDE SEQUENCE [LARGE SCALE GENOMIC DNA]</scope>
    <source>
        <strain evidence="12">KCTC 42742</strain>
    </source>
</reference>
<evidence type="ECO:0000256" key="9">
    <source>
        <dbReference type="RuleBase" id="RU364072"/>
    </source>
</evidence>
<sequence>MEIRKLRQLIRMVQHSGIMELDIHVAGEQVRIRRGAASALPPVLLAPPQTTITAPQLATVPASHSPAPAQQAQCSPMPGTCYLAPAPGAAPFARPGQQVQAGDTLCIIEAMKLMNAIEAERSGTLAAILVADGDAVQAGTPLFRID</sequence>
<evidence type="ECO:0000256" key="8">
    <source>
        <dbReference type="ARBA" id="ARBA00023267"/>
    </source>
</evidence>
<evidence type="ECO:0000256" key="4">
    <source>
        <dbReference type="ARBA" id="ARBA00022516"/>
    </source>
</evidence>
<evidence type="ECO:0000256" key="1">
    <source>
        <dbReference type="ARBA" id="ARBA00003761"/>
    </source>
</evidence>
<keyword evidence="7 9" id="KW-0275">Fatty acid biosynthesis</keyword>
<organism evidence="11 12">
    <name type="scientific">Vogesella facilis</name>
    <dbReference type="NCBI Taxonomy" id="1655232"/>
    <lineage>
        <taxon>Bacteria</taxon>
        <taxon>Pseudomonadati</taxon>
        <taxon>Pseudomonadota</taxon>
        <taxon>Betaproteobacteria</taxon>
        <taxon>Neisseriales</taxon>
        <taxon>Chromobacteriaceae</taxon>
        <taxon>Vogesella</taxon>
    </lineage>
</organism>
<keyword evidence="6 9" id="KW-0443">Lipid metabolism</keyword>
<dbReference type="InterPro" id="IPR011053">
    <property type="entry name" value="Single_hybrid_motif"/>
</dbReference>
<keyword evidence="8 9" id="KW-0092">Biotin</keyword>
<comment type="caution">
    <text evidence="11">The sequence shown here is derived from an EMBL/GenBank/DDBJ whole genome shotgun (WGS) entry which is preliminary data.</text>
</comment>
<evidence type="ECO:0000256" key="2">
    <source>
        <dbReference type="ARBA" id="ARBA00005194"/>
    </source>
</evidence>
<comment type="function">
    <text evidence="1 9">This protein is a component of the acetyl coenzyme A carboxylase complex; first, biotin carboxylase catalyzes the carboxylation of the carrier protein and then the transcarboxylase transfers the carboxyl group to form malonyl-CoA.</text>
</comment>
<evidence type="ECO:0000256" key="6">
    <source>
        <dbReference type="ARBA" id="ARBA00023098"/>
    </source>
</evidence>
<dbReference type="PRINTS" id="PR01071">
    <property type="entry name" value="ACOABIOTINCC"/>
</dbReference>
<keyword evidence="4 9" id="KW-0444">Lipid biosynthesis</keyword>